<name>A0AA48P7S4_9VIRU</name>
<reference evidence="1" key="2">
    <citation type="submission" date="2023-01" db="EMBL/GenBank/DDBJ databases">
        <authorList>
            <person name="Rosani U."/>
            <person name="Delmont T.O."/>
            <person name="Gaia M."/>
            <person name="Krupovic M."/>
        </authorList>
    </citation>
    <scope>NUCLEOTIDE SEQUENCE</scope>
    <source>
        <strain evidence="1">MalacoHV1/China/2018</strain>
    </source>
</reference>
<proteinExistence type="predicted"/>
<reference evidence="1" key="1">
    <citation type="journal article" date="2023" name="Front. Mar. Sci.">
        <title>Tracing the invertebrate herpesviruses in the global sequence datasets.</title>
        <authorList>
            <person name="Rosani U."/>
            <person name="Gaia M."/>
            <person name="Delmont T.O."/>
            <person name="Krupovic M."/>
        </authorList>
    </citation>
    <scope>NUCLEOTIDE SEQUENCE</scope>
    <source>
        <strain evidence="1">MalacoHV1/China/2018</strain>
    </source>
</reference>
<organism evidence="1">
    <name type="scientific">Malaco herpesvirus 1</name>
    <dbReference type="NCBI Taxonomy" id="3031797"/>
    <lineage>
        <taxon>Viruses</taxon>
        <taxon>Duplodnaviria</taxon>
        <taxon>Heunggongvirae</taxon>
        <taxon>Peploviricota</taxon>
        <taxon>Herviviricetes</taxon>
        <taxon>Herpesvirales</taxon>
        <taxon>Malacoherpesviridae</taxon>
    </lineage>
</organism>
<protein>
    <submittedName>
        <fullName evidence="1">ORF44</fullName>
    </submittedName>
</protein>
<accession>A0AA48P7S4</accession>
<evidence type="ECO:0000313" key="1">
    <source>
        <dbReference type="EMBL" id="DBA11745.1"/>
    </source>
</evidence>
<dbReference type="EMBL" id="BK063092">
    <property type="protein sequence ID" value="DBA11745.1"/>
    <property type="molecule type" value="Genomic_DNA"/>
</dbReference>
<sequence length="106" mass="12015">MYKITTNRFSSLYYFFIHRFSANIFVPSSRSFVRLTGLLSAKSFSIISKNRYPVVGNVTGATILRVPNRLKATRTRDISSLYLSSFGKKYILSFSSELNTVLVAIT</sequence>